<proteinExistence type="predicted"/>
<reference evidence="4" key="1">
    <citation type="submission" date="2020-02" db="EMBL/GenBank/DDBJ databases">
        <authorList>
            <person name="Palmer J.M."/>
        </authorList>
    </citation>
    <scope>NUCLEOTIDE SEQUENCE</scope>
    <source>
        <strain evidence="4">EPUS1.4</strain>
        <tissue evidence="4">Thallus</tissue>
    </source>
</reference>
<name>A0A8H7AS37_9EURO</name>
<dbReference type="OrthoDB" id="341259at2759"/>
<keyword evidence="1" id="KW-0677">Repeat</keyword>
<dbReference type="Gene3D" id="1.25.40.20">
    <property type="entry name" value="Ankyrin repeat-containing domain"/>
    <property type="match status" value="2"/>
</dbReference>
<dbReference type="PROSITE" id="PS50088">
    <property type="entry name" value="ANK_REPEAT"/>
    <property type="match status" value="2"/>
</dbReference>
<evidence type="ECO:0000256" key="2">
    <source>
        <dbReference type="ARBA" id="ARBA00023043"/>
    </source>
</evidence>
<organism evidence="4 5">
    <name type="scientific">Endocarpon pusillum</name>
    <dbReference type="NCBI Taxonomy" id="364733"/>
    <lineage>
        <taxon>Eukaryota</taxon>
        <taxon>Fungi</taxon>
        <taxon>Dikarya</taxon>
        <taxon>Ascomycota</taxon>
        <taxon>Pezizomycotina</taxon>
        <taxon>Eurotiomycetes</taxon>
        <taxon>Chaetothyriomycetidae</taxon>
        <taxon>Verrucariales</taxon>
        <taxon>Verrucariaceae</taxon>
        <taxon>Endocarpon</taxon>
    </lineage>
</organism>
<feature type="repeat" description="ANK" evidence="3">
    <location>
        <begin position="141"/>
        <end position="173"/>
    </location>
</feature>
<dbReference type="InterPro" id="IPR036770">
    <property type="entry name" value="Ankyrin_rpt-contain_sf"/>
</dbReference>
<dbReference type="SUPFAM" id="SSF48403">
    <property type="entry name" value="Ankyrin repeat"/>
    <property type="match status" value="1"/>
</dbReference>
<evidence type="ECO:0000256" key="1">
    <source>
        <dbReference type="ARBA" id="ARBA00022737"/>
    </source>
</evidence>
<dbReference type="PROSITE" id="PS50297">
    <property type="entry name" value="ANK_REP_REGION"/>
    <property type="match status" value="2"/>
</dbReference>
<dbReference type="EMBL" id="JAACFV010000033">
    <property type="protein sequence ID" value="KAF7510125.1"/>
    <property type="molecule type" value="Genomic_DNA"/>
</dbReference>
<keyword evidence="5" id="KW-1185">Reference proteome</keyword>
<evidence type="ECO:0000313" key="4">
    <source>
        <dbReference type="EMBL" id="KAF7510125.1"/>
    </source>
</evidence>
<dbReference type="AlphaFoldDB" id="A0A8H7AS37"/>
<evidence type="ECO:0000313" key="5">
    <source>
        <dbReference type="Proteomes" id="UP000606974"/>
    </source>
</evidence>
<dbReference type="Proteomes" id="UP000606974">
    <property type="component" value="Unassembled WGS sequence"/>
</dbReference>
<dbReference type="PANTHER" id="PTHR24198">
    <property type="entry name" value="ANKYRIN REPEAT AND PROTEIN KINASE DOMAIN-CONTAINING PROTEIN"/>
    <property type="match status" value="1"/>
</dbReference>
<gene>
    <name evidence="4" type="ORF">GJ744_007024</name>
</gene>
<sequence length="334" mass="36899">MSGAKDTTDLLHKHGAPLLQDVQDQHGKLWGNSLTCAVISGDPNIFKLVLKEEAALGFVNEDRWSLTHYAVLAQKNAVRELLLTLNINWEANTAGYHDGRIDFVEACPLHIAACWGNVDSINFLKFNELIQKIDARTGQPHCYTSLHLATRLNHPSTVKLLLDFDADIDLVDHLAEKTALHHASELGFVDVVRVLLNHGCHPNLLDARGMTPELLSVEKGHVGVSTMLSDHLDGLEEVQQTEARMTIVATAEAQSTLKTSSACTTAGKPALWRLLLIRGPYVGRIMTNDVSIYAVDNTTCQPALRALLEQHEGKEVDKLGTPYRRQIAWKKSSK</sequence>
<dbReference type="PANTHER" id="PTHR24198:SF165">
    <property type="entry name" value="ANKYRIN REPEAT-CONTAINING PROTEIN-RELATED"/>
    <property type="match status" value="1"/>
</dbReference>
<keyword evidence="2 3" id="KW-0040">ANK repeat</keyword>
<dbReference type="SMART" id="SM00248">
    <property type="entry name" value="ANK"/>
    <property type="match status" value="6"/>
</dbReference>
<feature type="repeat" description="ANK" evidence="3">
    <location>
        <begin position="175"/>
        <end position="207"/>
    </location>
</feature>
<comment type="caution">
    <text evidence="4">The sequence shown here is derived from an EMBL/GenBank/DDBJ whole genome shotgun (WGS) entry which is preliminary data.</text>
</comment>
<protein>
    <submittedName>
        <fullName evidence="4">Uncharacterized protein</fullName>
    </submittedName>
</protein>
<dbReference type="InterPro" id="IPR002110">
    <property type="entry name" value="Ankyrin_rpt"/>
</dbReference>
<accession>A0A8H7AS37</accession>
<dbReference type="Pfam" id="PF12796">
    <property type="entry name" value="Ank_2"/>
    <property type="match status" value="2"/>
</dbReference>
<evidence type="ECO:0000256" key="3">
    <source>
        <dbReference type="PROSITE-ProRule" id="PRU00023"/>
    </source>
</evidence>